<dbReference type="Gene3D" id="3.30.200.20">
    <property type="entry name" value="Phosphorylase Kinase, domain 1"/>
    <property type="match status" value="1"/>
</dbReference>
<evidence type="ECO:0000256" key="9">
    <source>
        <dbReference type="PROSITE-ProRule" id="PRU00339"/>
    </source>
</evidence>
<feature type="region of interest" description="Disordered" evidence="10">
    <location>
        <begin position="316"/>
        <end position="352"/>
    </location>
</feature>
<evidence type="ECO:0000313" key="12">
    <source>
        <dbReference type="EMBL" id="GCE27093.1"/>
    </source>
</evidence>
<comment type="caution">
    <text evidence="12">The sequence shown here is derived from an EMBL/GenBank/DDBJ whole genome shotgun (WGS) entry which is preliminary data.</text>
</comment>
<keyword evidence="13" id="KW-1185">Reference proteome</keyword>
<comment type="catalytic activity">
    <reaction evidence="7">
        <text>L-threonyl-[protein] + ATP = O-phospho-L-threonyl-[protein] + ADP + H(+)</text>
        <dbReference type="Rhea" id="RHEA:46608"/>
        <dbReference type="Rhea" id="RHEA-COMP:11060"/>
        <dbReference type="Rhea" id="RHEA-COMP:11605"/>
        <dbReference type="ChEBI" id="CHEBI:15378"/>
        <dbReference type="ChEBI" id="CHEBI:30013"/>
        <dbReference type="ChEBI" id="CHEBI:30616"/>
        <dbReference type="ChEBI" id="CHEBI:61977"/>
        <dbReference type="ChEBI" id="CHEBI:456216"/>
        <dbReference type="EC" id="2.7.11.1"/>
    </reaction>
</comment>
<keyword evidence="4" id="KW-0547">Nucleotide-binding</keyword>
<dbReference type="PANTHER" id="PTHR24363:SF0">
    <property type="entry name" value="SERINE_THREONINE KINASE LIKE DOMAIN CONTAINING 1"/>
    <property type="match status" value="1"/>
</dbReference>
<keyword evidence="3" id="KW-0808">Transferase</keyword>
<feature type="domain" description="Protein kinase" evidence="11">
    <location>
        <begin position="39"/>
        <end position="298"/>
    </location>
</feature>
<organism evidence="12 13">
    <name type="scientific">Dictyobacter alpinus</name>
    <dbReference type="NCBI Taxonomy" id="2014873"/>
    <lineage>
        <taxon>Bacteria</taxon>
        <taxon>Bacillati</taxon>
        <taxon>Chloroflexota</taxon>
        <taxon>Ktedonobacteria</taxon>
        <taxon>Ktedonobacterales</taxon>
        <taxon>Dictyobacteraceae</taxon>
        <taxon>Dictyobacter</taxon>
    </lineage>
</organism>
<evidence type="ECO:0000256" key="10">
    <source>
        <dbReference type="SAM" id="MobiDB-lite"/>
    </source>
</evidence>
<dbReference type="InterPro" id="IPR011009">
    <property type="entry name" value="Kinase-like_dom_sf"/>
</dbReference>
<keyword evidence="5" id="KW-0418">Kinase</keyword>
<keyword evidence="6" id="KW-0067">ATP-binding</keyword>
<evidence type="ECO:0000256" key="1">
    <source>
        <dbReference type="ARBA" id="ARBA00012513"/>
    </source>
</evidence>
<evidence type="ECO:0000256" key="5">
    <source>
        <dbReference type="ARBA" id="ARBA00022777"/>
    </source>
</evidence>
<dbReference type="Pfam" id="PF13432">
    <property type="entry name" value="TPR_16"/>
    <property type="match status" value="2"/>
</dbReference>
<dbReference type="AlphaFoldDB" id="A0A402B6T6"/>
<dbReference type="PROSITE" id="PS50005">
    <property type="entry name" value="TPR"/>
    <property type="match status" value="1"/>
</dbReference>
<proteinExistence type="predicted"/>
<evidence type="ECO:0000256" key="2">
    <source>
        <dbReference type="ARBA" id="ARBA00022527"/>
    </source>
</evidence>
<name>A0A402B6T6_9CHLR</name>
<dbReference type="Pfam" id="PF00069">
    <property type="entry name" value="Pkinase"/>
    <property type="match status" value="1"/>
</dbReference>
<feature type="repeat" description="TPR" evidence="9">
    <location>
        <begin position="458"/>
        <end position="491"/>
    </location>
</feature>
<feature type="compositionally biased region" description="Polar residues" evidence="10">
    <location>
        <begin position="9"/>
        <end position="24"/>
    </location>
</feature>
<dbReference type="SUPFAM" id="SSF48452">
    <property type="entry name" value="TPR-like"/>
    <property type="match status" value="1"/>
</dbReference>
<evidence type="ECO:0000259" key="11">
    <source>
        <dbReference type="PROSITE" id="PS50011"/>
    </source>
</evidence>
<dbReference type="SMART" id="SM00220">
    <property type="entry name" value="S_TKc"/>
    <property type="match status" value="1"/>
</dbReference>
<dbReference type="InterPro" id="IPR011990">
    <property type="entry name" value="TPR-like_helical_dom_sf"/>
</dbReference>
<evidence type="ECO:0000256" key="4">
    <source>
        <dbReference type="ARBA" id="ARBA00022741"/>
    </source>
</evidence>
<dbReference type="PANTHER" id="PTHR24363">
    <property type="entry name" value="SERINE/THREONINE PROTEIN KINASE"/>
    <property type="match status" value="1"/>
</dbReference>
<dbReference type="SUPFAM" id="SSF56112">
    <property type="entry name" value="Protein kinase-like (PK-like)"/>
    <property type="match status" value="1"/>
</dbReference>
<keyword evidence="2" id="KW-0723">Serine/threonine-protein kinase</keyword>
<reference evidence="13" key="1">
    <citation type="submission" date="2018-12" db="EMBL/GenBank/DDBJ databases">
        <title>Tengunoibacter tsumagoiensis gen. nov., sp. nov., Dictyobacter kobayashii sp. nov., D. alpinus sp. nov., and D. joshuensis sp. nov. and description of Dictyobacteraceae fam. nov. within the order Ktedonobacterales isolated from Tengu-no-mugimeshi.</title>
        <authorList>
            <person name="Wang C.M."/>
            <person name="Zheng Y."/>
            <person name="Sakai Y."/>
            <person name="Toyoda A."/>
            <person name="Minakuchi Y."/>
            <person name="Abe K."/>
            <person name="Yokota A."/>
            <person name="Yabe S."/>
        </authorList>
    </citation>
    <scope>NUCLEOTIDE SEQUENCE [LARGE SCALE GENOMIC DNA]</scope>
    <source>
        <strain evidence="13">Uno16</strain>
    </source>
</reference>
<dbReference type="SMART" id="SM00028">
    <property type="entry name" value="TPR"/>
    <property type="match status" value="4"/>
</dbReference>
<dbReference type="InterPro" id="IPR000719">
    <property type="entry name" value="Prot_kinase_dom"/>
</dbReference>
<feature type="region of interest" description="Disordered" evidence="10">
    <location>
        <begin position="1"/>
        <end position="31"/>
    </location>
</feature>
<dbReference type="GO" id="GO:0005524">
    <property type="term" value="F:ATP binding"/>
    <property type="evidence" value="ECO:0007669"/>
    <property type="project" value="UniProtKB-KW"/>
</dbReference>
<dbReference type="PROSITE" id="PS50011">
    <property type="entry name" value="PROTEIN_KINASE_DOM"/>
    <property type="match status" value="1"/>
</dbReference>
<dbReference type="GO" id="GO:0004674">
    <property type="term" value="F:protein serine/threonine kinase activity"/>
    <property type="evidence" value="ECO:0007669"/>
    <property type="project" value="UniProtKB-KW"/>
</dbReference>
<evidence type="ECO:0000256" key="6">
    <source>
        <dbReference type="ARBA" id="ARBA00022840"/>
    </source>
</evidence>
<evidence type="ECO:0000256" key="3">
    <source>
        <dbReference type="ARBA" id="ARBA00022679"/>
    </source>
</evidence>
<evidence type="ECO:0000256" key="7">
    <source>
        <dbReference type="ARBA" id="ARBA00047899"/>
    </source>
</evidence>
<accession>A0A402B6T6</accession>
<protein>
    <recommendedName>
        <fullName evidence="1">non-specific serine/threonine protein kinase</fullName>
        <ecNumber evidence="1">2.7.11.1</ecNumber>
    </recommendedName>
</protein>
<dbReference type="Gene3D" id="1.25.40.10">
    <property type="entry name" value="Tetratricopeptide repeat domain"/>
    <property type="match status" value="1"/>
</dbReference>
<dbReference type="InterPro" id="IPR019734">
    <property type="entry name" value="TPR_rpt"/>
</dbReference>
<keyword evidence="9" id="KW-0802">TPR repeat</keyword>
<dbReference type="EC" id="2.7.11.1" evidence="1"/>
<dbReference type="Gene3D" id="1.10.510.10">
    <property type="entry name" value="Transferase(Phosphotransferase) domain 1"/>
    <property type="match status" value="1"/>
</dbReference>
<dbReference type="EMBL" id="BIFT01000001">
    <property type="protein sequence ID" value="GCE27093.1"/>
    <property type="molecule type" value="Genomic_DNA"/>
</dbReference>
<evidence type="ECO:0000256" key="8">
    <source>
        <dbReference type="ARBA" id="ARBA00048679"/>
    </source>
</evidence>
<dbReference type="CDD" id="cd14014">
    <property type="entry name" value="STKc_PknB_like"/>
    <property type="match status" value="1"/>
</dbReference>
<evidence type="ECO:0000313" key="13">
    <source>
        <dbReference type="Proteomes" id="UP000287171"/>
    </source>
</evidence>
<sequence>MPENAHTPLPSSANLPETEGNSSPPRRLAPGTLLSGGRYKLDKLIASGGMGAVYRSIDTRFNRPCAVKEMLDEFHNESERTQAVEWFSREATLLLELNHPCIPRVRDFFAESGRHYLVMDFIDGHTLAEALDLEGNVVGINGARGVTEARARSWMRQVSSVLSYLHSQSPPIIFRDLKPSNIMVTGRDEIKLIDFGIARTFQSQRQATVIMTLGYAPPEQLHGMPEPRSDIYALGATMHRLLTRHDPANNKPGPFDFPSLRMLRPDISPAFDQIVMKCLAPQLHLRWSNAAELERALINLPPVTVAPPLLNAMGQGKDAASGSGQAISGGSGANLSPYATPVRPSSSSMTGPAATHITTALGHLSASRVEAAHDAVKWAHSLEPQNAIVHKIFGQVFARRTPPQPDLALQAYNRSLQINPADPEIHKLIGDVWFYLRQSPQQAIPAYSQSLRLNAQDFEAHDRLGQCFEKTQQIEPAIREYQEALKLAPAQPEILRLRLYFSLGQLAMRTNQWSLAEHAFVQVLILNAADSQARFLLSQVYEREGKLDDALRECGYVINGPMGNTPAVQQLFYSLKNRLGR</sequence>
<gene>
    <name evidence="12" type="ORF">KDA_25770</name>
</gene>
<comment type="catalytic activity">
    <reaction evidence="8">
        <text>L-seryl-[protein] + ATP = O-phospho-L-seryl-[protein] + ADP + H(+)</text>
        <dbReference type="Rhea" id="RHEA:17989"/>
        <dbReference type="Rhea" id="RHEA-COMP:9863"/>
        <dbReference type="Rhea" id="RHEA-COMP:11604"/>
        <dbReference type="ChEBI" id="CHEBI:15378"/>
        <dbReference type="ChEBI" id="CHEBI:29999"/>
        <dbReference type="ChEBI" id="CHEBI:30616"/>
        <dbReference type="ChEBI" id="CHEBI:83421"/>
        <dbReference type="ChEBI" id="CHEBI:456216"/>
        <dbReference type="EC" id="2.7.11.1"/>
    </reaction>
</comment>
<dbReference type="Proteomes" id="UP000287171">
    <property type="component" value="Unassembled WGS sequence"/>
</dbReference>